<dbReference type="GO" id="GO:0030288">
    <property type="term" value="C:outer membrane-bounded periplasmic space"/>
    <property type="evidence" value="ECO:0007669"/>
    <property type="project" value="InterPro"/>
</dbReference>
<dbReference type="GO" id="GO:0055085">
    <property type="term" value="P:transmembrane transport"/>
    <property type="evidence" value="ECO:0007669"/>
    <property type="project" value="InterPro"/>
</dbReference>
<protein>
    <submittedName>
        <fullName evidence="6">TRAP transporter substrate-binding protein</fullName>
    </submittedName>
</protein>
<dbReference type="PANTHER" id="PTHR33376:SF4">
    <property type="entry name" value="SIALIC ACID-BINDING PERIPLASMIC PROTEIN SIAP"/>
    <property type="match status" value="1"/>
</dbReference>
<keyword evidence="3" id="KW-0813">Transport</keyword>
<keyword evidence="4 5" id="KW-0732">Signal</keyword>
<dbReference type="InterPro" id="IPR018389">
    <property type="entry name" value="DctP_fam"/>
</dbReference>
<organism evidence="6 7">
    <name type="scientific">Pigmentiphaga aceris</name>
    <dbReference type="NCBI Taxonomy" id="1940612"/>
    <lineage>
        <taxon>Bacteria</taxon>
        <taxon>Pseudomonadati</taxon>
        <taxon>Pseudomonadota</taxon>
        <taxon>Betaproteobacteria</taxon>
        <taxon>Burkholderiales</taxon>
        <taxon>Alcaligenaceae</taxon>
        <taxon>Pigmentiphaga</taxon>
    </lineage>
</organism>
<dbReference type="RefSeq" id="WP_148818110.1">
    <property type="nucleotide sequence ID" value="NZ_CP043046.1"/>
</dbReference>
<dbReference type="NCBIfam" id="TIGR00787">
    <property type="entry name" value="dctP"/>
    <property type="match status" value="1"/>
</dbReference>
<dbReference type="PROSITE" id="PS51318">
    <property type="entry name" value="TAT"/>
    <property type="match status" value="1"/>
</dbReference>
<gene>
    <name evidence="6" type="ORF">FXN63_24435</name>
</gene>
<reference evidence="6 7" key="1">
    <citation type="submission" date="2019-08" db="EMBL/GenBank/DDBJ databases">
        <title>Amphibian skin-associated Pigmentiphaga: genome sequence and occurrence across geography and hosts.</title>
        <authorList>
            <person name="Bletz M.C."/>
            <person name="Bunk B."/>
            <person name="Sproeer C."/>
            <person name="Biwer P."/>
            <person name="Reiter S."/>
            <person name="Rabemananjara F.C.E."/>
            <person name="Schulz S."/>
            <person name="Overmann J."/>
            <person name="Vences M."/>
        </authorList>
    </citation>
    <scope>NUCLEOTIDE SEQUENCE [LARGE SCALE GENOMIC DNA]</scope>
    <source>
        <strain evidence="6 7">Mada1488</strain>
    </source>
</reference>
<dbReference type="NCBIfam" id="NF037995">
    <property type="entry name" value="TRAP_S1"/>
    <property type="match status" value="1"/>
</dbReference>
<name>A0A5C0B1G4_9BURK</name>
<comment type="subcellular location">
    <subcellularLocation>
        <location evidence="1">Cell envelope</location>
    </subcellularLocation>
</comment>
<evidence type="ECO:0000256" key="3">
    <source>
        <dbReference type="ARBA" id="ARBA00022448"/>
    </source>
</evidence>
<dbReference type="InterPro" id="IPR038404">
    <property type="entry name" value="TRAP_DctP_sf"/>
</dbReference>
<evidence type="ECO:0000313" key="7">
    <source>
        <dbReference type="Proteomes" id="UP000325161"/>
    </source>
</evidence>
<dbReference type="Pfam" id="PF03480">
    <property type="entry name" value="DctP"/>
    <property type="match status" value="1"/>
</dbReference>
<dbReference type="OrthoDB" id="9794826at2"/>
<evidence type="ECO:0000256" key="2">
    <source>
        <dbReference type="ARBA" id="ARBA00009023"/>
    </source>
</evidence>
<feature type="signal peptide" evidence="5">
    <location>
        <begin position="1"/>
        <end position="25"/>
    </location>
</feature>
<dbReference type="CDD" id="cd13603">
    <property type="entry name" value="PBP2_TRAP_Siap_TeaA_like"/>
    <property type="match status" value="1"/>
</dbReference>
<evidence type="ECO:0000256" key="4">
    <source>
        <dbReference type="ARBA" id="ARBA00022729"/>
    </source>
</evidence>
<dbReference type="AlphaFoldDB" id="A0A5C0B1G4"/>
<proteinExistence type="inferred from homology"/>
<dbReference type="InterPro" id="IPR004682">
    <property type="entry name" value="TRAP_DctP"/>
</dbReference>
<accession>A0A5C0B1G4</accession>
<sequence>MPISRRALLQTSALAMLGAAHTARAQSGQFTYKCAMNVPVTHPVYLRMVEAADRIKKQTDGQVVLSLFPTNQLGSDTDMLGQVRAGTLETVIMPGVVLANLVPMASLNSIGFAFKDYPTVWKAMDGGVGDQIRAHIRKTNLLVQDKVWDNGFRHMTSWQPVSSPADLTGRRVRVPVSPLLQSLFKSLGAATAPINFNELYNALQNRVIDAQENPLALISTAKLYEVQKYCALTSHVWDGYWFLSNRKAWESIPEATRKIVDRNLAESALAQRADNEQLASTLQAQLTTQGLTFSTPDTTPFRETLRKTGFYVDWKRKFGEEAWAALEKEVGTLV</sequence>
<evidence type="ECO:0000313" key="6">
    <source>
        <dbReference type="EMBL" id="QEI08639.1"/>
    </source>
</evidence>
<dbReference type="InterPro" id="IPR006311">
    <property type="entry name" value="TAT_signal"/>
</dbReference>
<comment type="similarity">
    <text evidence="2">Belongs to the bacterial solute-binding protein 7 family.</text>
</comment>
<evidence type="ECO:0000256" key="1">
    <source>
        <dbReference type="ARBA" id="ARBA00004196"/>
    </source>
</evidence>
<keyword evidence="7" id="KW-1185">Reference proteome</keyword>
<dbReference type="PANTHER" id="PTHR33376">
    <property type="match status" value="1"/>
</dbReference>
<dbReference type="KEGG" id="pacr:FXN63_24435"/>
<feature type="chain" id="PRO_5022660504" evidence="5">
    <location>
        <begin position="26"/>
        <end position="334"/>
    </location>
</feature>
<evidence type="ECO:0000256" key="5">
    <source>
        <dbReference type="SAM" id="SignalP"/>
    </source>
</evidence>
<dbReference type="Gene3D" id="3.40.190.170">
    <property type="entry name" value="Bacterial extracellular solute-binding protein, family 7"/>
    <property type="match status" value="1"/>
</dbReference>
<dbReference type="Proteomes" id="UP000325161">
    <property type="component" value="Chromosome"/>
</dbReference>
<dbReference type="EMBL" id="CP043046">
    <property type="protein sequence ID" value="QEI08639.1"/>
    <property type="molecule type" value="Genomic_DNA"/>
</dbReference>